<dbReference type="AlphaFoldDB" id="A0ABD3N2J8"/>
<dbReference type="EMBL" id="JALLPJ020001313">
    <property type="protein sequence ID" value="KAL3770305.1"/>
    <property type="molecule type" value="Genomic_DNA"/>
</dbReference>
<proteinExistence type="predicted"/>
<evidence type="ECO:0000313" key="1">
    <source>
        <dbReference type="EMBL" id="KAL3770305.1"/>
    </source>
</evidence>
<sequence length="605" mass="69690">AYSPDTGIVDAFNTFFGNLLKTTTTLLWTVLRATYCSREFNSDLRAFMDDNDSSNNDDGSVGFADDNLNTQLKFLLSKLVYAKSQESHPVALLFEDLHWSDKDVLETLQTMMMDRNISQQEAQGLQFFNIRLGPIDKETVNTLMSETLLTCLQPFHKIMPPSLIQPLSSLIHSKTGGVILFVTNFLKCLHETGKIRFNRDTWRWEFDCHTIRDKKLPSDIVKHVAERSCCVDRASNSILSRFHIRPRNLQKVHDFNLLAIEDLCTYSSARGCKDNPRKNRTELSDKDNNVDFYVSKLRRIYTIHYTQLDLLAGEKASRQSAYEYHSAETYSQHGISLLEHDWCLEDRLPANKAQAFEQCISVLGKCGEAFPHETNPKLIYLELVKTKALLSNYPRNDFLRLPKLERVQVWGSMLFASHHMTVLKLIGVDEIGQKNLKDVICFYKMLSPFWFRQYDEATRFPSRRVIGFLDIYHVFFEGLVAMRMARRKDEDEQKWTEIAEKAVVSLETWGGYCAWNFSNKASLLRAELHFLRGEHAEVEKKYKASVLLAYKHHFLHEEGLAMELLGMFYMSIGNKEAAKSSLMGAQACYVRWGANAALDEHLSTL</sequence>
<comment type="caution">
    <text evidence="1">The sequence shown here is derived from an EMBL/GenBank/DDBJ whole genome shotgun (WGS) entry which is preliminary data.</text>
</comment>
<protein>
    <recommendedName>
        <fullName evidence="3">Orc1-like AAA ATPase domain-containing protein</fullName>
    </recommendedName>
</protein>
<reference evidence="1 2" key="1">
    <citation type="submission" date="2024-10" db="EMBL/GenBank/DDBJ databases">
        <title>Updated reference genomes for cyclostephanoid diatoms.</title>
        <authorList>
            <person name="Roberts W.R."/>
            <person name="Alverson A.J."/>
        </authorList>
    </citation>
    <scope>NUCLEOTIDE SEQUENCE [LARGE SCALE GENOMIC DNA]</scope>
    <source>
        <strain evidence="1 2">AJA010-31</strain>
    </source>
</reference>
<organism evidence="1 2">
    <name type="scientific">Cyclotella atomus</name>
    <dbReference type="NCBI Taxonomy" id="382360"/>
    <lineage>
        <taxon>Eukaryota</taxon>
        <taxon>Sar</taxon>
        <taxon>Stramenopiles</taxon>
        <taxon>Ochrophyta</taxon>
        <taxon>Bacillariophyta</taxon>
        <taxon>Coscinodiscophyceae</taxon>
        <taxon>Thalassiosirophycidae</taxon>
        <taxon>Stephanodiscales</taxon>
        <taxon>Stephanodiscaceae</taxon>
        <taxon>Cyclotella</taxon>
    </lineage>
</organism>
<feature type="non-terminal residue" evidence="1">
    <location>
        <position position="1"/>
    </location>
</feature>
<evidence type="ECO:0000313" key="2">
    <source>
        <dbReference type="Proteomes" id="UP001530400"/>
    </source>
</evidence>
<dbReference type="InterPro" id="IPR053159">
    <property type="entry name" value="Hybrid_Histidine_Kinase"/>
</dbReference>
<keyword evidence="2" id="KW-1185">Reference proteome</keyword>
<dbReference type="Proteomes" id="UP001530400">
    <property type="component" value="Unassembled WGS sequence"/>
</dbReference>
<dbReference type="PANTHER" id="PTHR43642:SF1">
    <property type="entry name" value="HYBRID SIGNAL TRANSDUCTION HISTIDINE KINASE G"/>
    <property type="match status" value="1"/>
</dbReference>
<dbReference type="PANTHER" id="PTHR43642">
    <property type="entry name" value="HYBRID SIGNAL TRANSDUCTION HISTIDINE KINASE G"/>
    <property type="match status" value="1"/>
</dbReference>
<gene>
    <name evidence="1" type="ORF">ACHAWO_008530</name>
</gene>
<evidence type="ECO:0008006" key="3">
    <source>
        <dbReference type="Google" id="ProtNLM"/>
    </source>
</evidence>
<accession>A0ABD3N2J8</accession>
<name>A0ABD3N2J8_9STRA</name>